<reference evidence="1 2" key="1">
    <citation type="submission" date="2019-07" db="EMBL/GenBank/DDBJ databases">
        <title>Whole genome shotgun sequence of Marinococcus halophilus NBRC 102359.</title>
        <authorList>
            <person name="Hosoyama A."/>
            <person name="Uohara A."/>
            <person name="Ohji S."/>
            <person name="Ichikawa N."/>
        </authorList>
    </citation>
    <scope>NUCLEOTIDE SEQUENCE [LARGE SCALE GENOMIC DNA]</scope>
    <source>
        <strain evidence="1 2">NBRC 102359</strain>
    </source>
</reference>
<dbReference type="RefSeq" id="WP_143745415.1">
    <property type="nucleotide sequence ID" value="NZ_BJUN01000028.1"/>
</dbReference>
<dbReference type="OrthoDB" id="9847477at2"/>
<proteinExistence type="predicted"/>
<dbReference type="Proteomes" id="UP000321051">
    <property type="component" value="Unassembled WGS sequence"/>
</dbReference>
<accession>A0A510Y9M3</accession>
<dbReference type="STRING" id="1371.GCA_900166605_01716"/>
<sequence length="125" mass="14431">MPLFAAAFGNETEDAEQWISKLESNRLSLKETEETAAAPVSMNLGSKMWEENSTSIEIAVHEFSSQEAAIQAEKQFQEEMTEDGDGEMLPSERPFHNLCLYMHIMEIHTIFRHLWTRYHSHPKSM</sequence>
<evidence type="ECO:0000313" key="1">
    <source>
        <dbReference type="EMBL" id="GEK60084.1"/>
    </source>
</evidence>
<dbReference type="EMBL" id="BJUN01000028">
    <property type="protein sequence ID" value="GEK60084.1"/>
    <property type="molecule type" value="Genomic_DNA"/>
</dbReference>
<keyword evidence="2" id="KW-1185">Reference proteome</keyword>
<name>A0A510Y9M3_MARHA</name>
<gene>
    <name evidence="1" type="ORF">MHA01_29890</name>
</gene>
<dbReference type="AlphaFoldDB" id="A0A510Y9M3"/>
<evidence type="ECO:0000313" key="2">
    <source>
        <dbReference type="Proteomes" id="UP000321051"/>
    </source>
</evidence>
<organism evidence="1 2">
    <name type="scientific">Marinococcus halophilus</name>
    <dbReference type="NCBI Taxonomy" id="1371"/>
    <lineage>
        <taxon>Bacteria</taxon>
        <taxon>Bacillati</taxon>
        <taxon>Bacillota</taxon>
        <taxon>Bacilli</taxon>
        <taxon>Bacillales</taxon>
        <taxon>Bacillaceae</taxon>
        <taxon>Marinococcus</taxon>
    </lineage>
</organism>
<protein>
    <submittedName>
        <fullName evidence="1">Uncharacterized protein</fullName>
    </submittedName>
</protein>
<comment type="caution">
    <text evidence="1">The sequence shown here is derived from an EMBL/GenBank/DDBJ whole genome shotgun (WGS) entry which is preliminary data.</text>
</comment>